<name>A0A8J7RP84_9HYPH</name>
<accession>A0A8J7RP84</accession>
<proteinExistence type="predicted"/>
<gene>
    <name evidence="1" type="ORF">J5Y06_18585</name>
</gene>
<evidence type="ECO:0000313" key="1">
    <source>
        <dbReference type="EMBL" id="MBP0440661.1"/>
    </source>
</evidence>
<sequence>MTDDARLSNRHPVDRLAIVRTRIKELQEQEADLKQIVSAQMGSKDTLGGDEYVAKQVLSTRKGGIDEALLKKQGLDPASFRKPDVTVLSIRVEARVVEEA</sequence>
<organism evidence="1 2">
    <name type="scientific">Tianweitania sediminis</name>
    <dbReference type="NCBI Taxonomy" id="1502156"/>
    <lineage>
        <taxon>Bacteria</taxon>
        <taxon>Pseudomonadati</taxon>
        <taxon>Pseudomonadota</taxon>
        <taxon>Alphaproteobacteria</taxon>
        <taxon>Hyphomicrobiales</taxon>
        <taxon>Phyllobacteriaceae</taxon>
        <taxon>Tianweitania</taxon>
    </lineage>
</organism>
<keyword evidence="2" id="KW-1185">Reference proteome</keyword>
<evidence type="ECO:0000313" key="2">
    <source>
        <dbReference type="Proteomes" id="UP000666240"/>
    </source>
</evidence>
<dbReference type="Proteomes" id="UP000666240">
    <property type="component" value="Unassembled WGS sequence"/>
</dbReference>
<reference evidence="1" key="1">
    <citation type="submission" date="2021-03" db="EMBL/GenBank/DDBJ databases">
        <title>Genome sequencing and assembly of Tianweitania sediminis.</title>
        <authorList>
            <person name="Chhetri G."/>
        </authorList>
    </citation>
    <scope>NUCLEOTIDE SEQUENCE</scope>
    <source>
        <strain evidence="1">Z8</strain>
    </source>
</reference>
<protein>
    <submittedName>
        <fullName evidence="1">Uncharacterized protein</fullName>
    </submittedName>
</protein>
<dbReference type="EMBL" id="JAGIYY010000008">
    <property type="protein sequence ID" value="MBP0440661.1"/>
    <property type="molecule type" value="Genomic_DNA"/>
</dbReference>
<dbReference type="AlphaFoldDB" id="A0A8J7RP84"/>
<dbReference type="RefSeq" id="WP_209336680.1">
    <property type="nucleotide sequence ID" value="NZ_JAGIYY010000008.1"/>
</dbReference>
<comment type="caution">
    <text evidence="1">The sequence shown here is derived from an EMBL/GenBank/DDBJ whole genome shotgun (WGS) entry which is preliminary data.</text>
</comment>